<dbReference type="InterPro" id="IPR007789">
    <property type="entry name" value="DUF688"/>
</dbReference>
<gene>
    <name evidence="1" type="ORF">DARMORV10_C03P27010.1</name>
</gene>
<reference evidence="1" key="1">
    <citation type="submission" date="2021-01" db="EMBL/GenBank/DDBJ databases">
        <authorList>
            <consortium name="Genoscope - CEA"/>
            <person name="William W."/>
        </authorList>
    </citation>
    <scope>NUCLEOTIDE SEQUENCE</scope>
</reference>
<dbReference type="Pfam" id="PF05097">
    <property type="entry name" value="DUF688"/>
    <property type="match status" value="1"/>
</dbReference>
<feature type="non-terminal residue" evidence="1">
    <location>
        <position position="1"/>
    </location>
</feature>
<dbReference type="PANTHER" id="PTHR33257:SF4">
    <property type="entry name" value="EXPRESSED PROTEIN"/>
    <property type="match status" value="1"/>
</dbReference>
<organism evidence="1">
    <name type="scientific">Brassica napus</name>
    <name type="common">Rape</name>
    <dbReference type="NCBI Taxonomy" id="3708"/>
    <lineage>
        <taxon>Eukaryota</taxon>
        <taxon>Viridiplantae</taxon>
        <taxon>Streptophyta</taxon>
        <taxon>Embryophyta</taxon>
        <taxon>Tracheophyta</taxon>
        <taxon>Spermatophyta</taxon>
        <taxon>Magnoliopsida</taxon>
        <taxon>eudicotyledons</taxon>
        <taxon>Gunneridae</taxon>
        <taxon>Pentapetalae</taxon>
        <taxon>rosids</taxon>
        <taxon>malvids</taxon>
        <taxon>Brassicales</taxon>
        <taxon>Brassicaceae</taxon>
        <taxon>Brassiceae</taxon>
        <taxon>Brassica</taxon>
    </lineage>
</organism>
<name>A0A816I0X0_BRANA</name>
<dbReference type="PANTHER" id="PTHR33257">
    <property type="entry name" value="OS05G0165500 PROTEIN"/>
    <property type="match status" value="1"/>
</dbReference>
<sequence>LKDQKVIVKKSSQVNASSRIYYYGGASVPFLWETRPGTPKHPLFSESFRLPPLTPPPSYYSSYGSKLSKVRPKQTRFVKAFFKHHVSRPSFSWSSSSSSSSSSFSSPRSRIVHRAKTCYLSCSRSYVKDDDEEEIGSSSPTSTLCYKRGFNSSMGSMKRALSSVLSYRSSRNDLRLI</sequence>
<dbReference type="AlphaFoldDB" id="A0A816I0X0"/>
<dbReference type="EMBL" id="HG994367">
    <property type="protein sequence ID" value="CAF1700892.1"/>
    <property type="molecule type" value="Genomic_DNA"/>
</dbReference>
<accession>A0A816I0X0</accession>
<protein>
    <submittedName>
        <fullName evidence="1">(rape) hypothetical protein</fullName>
    </submittedName>
</protein>
<proteinExistence type="predicted"/>
<evidence type="ECO:0000313" key="1">
    <source>
        <dbReference type="EMBL" id="CAF1700892.1"/>
    </source>
</evidence>
<dbReference type="Proteomes" id="UP001295469">
    <property type="component" value="Chromosome C03"/>
</dbReference>